<dbReference type="InterPro" id="IPR018704">
    <property type="entry name" value="SecYEG/CpoB_TPR"/>
</dbReference>
<feature type="transmembrane region" description="Helical" evidence="9">
    <location>
        <begin position="21"/>
        <end position="42"/>
    </location>
</feature>
<name>A0ABT8TEY4_9GAMM</name>
<evidence type="ECO:0000256" key="5">
    <source>
        <dbReference type="ARBA" id="ARBA00023136"/>
    </source>
</evidence>
<evidence type="ECO:0000256" key="3">
    <source>
        <dbReference type="ARBA" id="ARBA00022692"/>
    </source>
</evidence>
<keyword evidence="6" id="KW-0143">Chaperone</keyword>
<dbReference type="PANTHER" id="PTHR38035">
    <property type="entry name" value="UPF0070 PROTEIN YFGM"/>
    <property type="match status" value="1"/>
</dbReference>
<evidence type="ECO:0000256" key="6">
    <source>
        <dbReference type="ARBA" id="ARBA00023186"/>
    </source>
</evidence>
<gene>
    <name evidence="11" type="ORF">QWI16_10770</name>
</gene>
<proteinExistence type="inferred from homology"/>
<comment type="similarity">
    <text evidence="7">Belongs to the YfgM family.</text>
</comment>
<feature type="domain" description="Ancillary SecYEG translocon subunit/Cell division coordinator CpoB TPR" evidence="10">
    <location>
        <begin position="15"/>
        <end position="217"/>
    </location>
</feature>
<evidence type="ECO:0000313" key="11">
    <source>
        <dbReference type="EMBL" id="MDO3382655.1"/>
    </source>
</evidence>
<keyword evidence="4 9" id="KW-1133">Transmembrane helix</keyword>
<keyword evidence="3 9" id="KW-0812">Transmembrane</keyword>
<dbReference type="InterPro" id="IPR011990">
    <property type="entry name" value="TPR-like_helical_dom_sf"/>
</dbReference>
<evidence type="ECO:0000313" key="12">
    <source>
        <dbReference type="Proteomes" id="UP001168380"/>
    </source>
</evidence>
<reference evidence="11" key="1">
    <citation type="submission" date="2023-07" db="EMBL/GenBank/DDBJ databases">
        <title>Gilvimarinus algae sp. nov., isolated from the surface of Kelp.</title>
        <authorList>
            <person name="Sun Y.Y."/>
            <person name="Gong Y."/>
            <person name="Du Z.J."/>
        </authorList>
    </citation>
    <scope>NUCLEOTIDE SEQUENCE</scope>
    <source>
        <strain evidence="11">SDUM040014</strain>
    </source>
</reference>
<protein>
    <recommendedName>
        <fullName evidence="8">Ancillary SecYEG translocon subunit</fullName>
    </recommendedName>
</protein>
<accession>A0ABT8TEY4</accession>
<evidence type="ECO:0000256" key="7">
    <source>
        <dbReference type="ARBA" id="ARBA00024197"/>
    </source>
</evidence>
<keyword evidence="12" id="KW-1185">Reference proteome</keyword>
<dbReference type="InterPro" id="IPR026039">
    <property type="entry name" value="YfgM"/>
</dbReference>
<organism evidence="11 12">
    <name type="scientific">Gilvimarinus algae</name>
    <dbReference type="NCBI Taxonomy" id="3058037"/>
    <lineage>
        <taxon>Bacteria</taxon>
        <taxon>Pseudomonadati</taxon>
        <taxon>Pseudomonadota</taxon>
        <taxon>Gammaproteobacteria</taxon>
        <taxon>Cellvibrionales</taxon>
        <taxon>Cellvibrionaceae</taxon>
        <taxon>Gilvimarinus</taxon>
    </lineage>
</organism>
<dbReference type="PANTHER" id="PTHR38035:SF1">
    <property type="entry name" value="ANCILLARY SECYEG TRANSLOCON SUBUNIT"/>
    <property type="match status" value="1"/>
</dbReference>
<keyword evidence="5 9" id="KW-0472">Membrane</keyword>
<comment type="caution">
    <text evidence="11">The sequence shown here is derived from an EMBL/GenBank/DDBJ whole genome shotgun (WGS) entry which is preliminary data.</text>
</comment>
<dbReference type="RefSeq" id="WP_302713024.1">
    <property type="nucleotide sequence ID" value="NZ_JAULRT010000052.1"/>
</dbReference>
<evidence type="ECO:0000259" key="10">
    <source>
        <dbReference type="Pfam" id="PF09976"/>
    </source>
</evidence>
<comment type="subcellular location">
    <subcellularLocation>
        <location evidence="1">Cell membrane</location>
        <topology evidence="1">Single-pass type II membrane protein</topology>
    </subcellularLocation>
</comment>
<dbReference type="Proteomes" id="UP001168380">
    <property type="component" value="Unassembled WGS sequence"/>
</dbReference>
<keyword evidence="2" id="KW-1003">Cell membrane</keyword>
<evidence type="ECO:0000256" key="2">
    <source>
        <dbReference type="ARBA" id="ARBA00022475"/>
    </source>
</evidence>
<evidence type="ECO:0000256" key="9">
    <source>
        <dbReference type="SAM" id="Phobius"/>
    </source>
</evidence>
<evidence type="ECO:0000256" key="4">
    <source>
        <dbReference type="ARBA" id="ARBA00022989"/>
    </source>
</evidence>
<dbReference type="PIRSF" id="PIRSF006170">
    <property type="entry name" value="YfgM"/>
    <property type="match status" value="1"/>
</dbReference>
<evidence type="ECO:0000256" key="8">
    <source>
        <dbReference type="ARBA" id="ARBA00024235"/>
    </source>
</evidence>
<evidence type="ECO:0000256" key="1">
    <source>
        <dbReference type="ARBA" id="ARBA00004401"/>
    </source>
</evidence>
<dbReference type="EMBL" id="JAULRT010000052">
    <property type="protein sequence ID" value="MDO3382655.1"/>
    <property type="molecule type" value="Genomic_DNA"/>
</dbReference>
<dbReference type="Gene3D" id="1.25.40.10">
    <property type="entry name" value="Tetratricopeptide repeat domain"/>
    <property type="match status" value="1"/>
</dbReference>
<dbReference type="Pfam" id="PF09976">
    <property type="entry name" value="TPR_21"/>
    <property type="match status" value="1"/>
</dbReference>
<sequence length="228" mass="24550">MSDHLTEEEQLENLKRLWKEYGTTVIASVVVATAGYFGWNYWQDAEQQRLENASNRYEELVTAVGSANAPQADDAEASKATVSHLSEQIKSTASDSAYAVQGAFFAAKKAVESGDLTAAEGELQWVLANADSEAMKEVARIRLARVLAAKGDFSAALNQVSSEPAAGFAAEQAEVRGDILRQNGDSAAALTAYEKALESLTGDQQQRRMVLQMKIDNTKPASSEEPSA</sequence>